<evidence type="ECO:0000256" key="2">
    <source>
        <dbReference type="SAM" id="Phobius"/>
    </source>
</evidence>
<feature type="transmembrane region" description="Helical" evidence="2">
    <location>
        <begin position="105"/>
        <end position="123"/>
    </location>
</feature>
<feature type="transmembrane region" description="Helical" evidence="2">
    <location>
        <begin position="214"/>
        <end position="238"/>
    </location>
</feature>
<evidence type="ECO:0000313" key="3">
    <source>
        <dbReference type="EMBL" id="GAA0152098.1"/>
    </source>
</evidence>
<dbReference type="InterPro" id="IPR006747">
    <property type="entry name" value="DUF599"/>
</dbReference>
<evidence type="ECO:0000313" key="4">
    <source>
        <dbReference type="Proteomes" id="UP001454036"/>
    </source>
</evidence>
<dbReference type="Proteomes" id="UP001454036">
    <property type="component" value="Unassembled WGS sequence"/>
</dbReference>
<dbReference type="EMBL" id="BAABME010001912">
    <property type="protein sequence ID" value="GAA0152098.1"/>
    <property type="molecule type" value="Genomic_DNA"/>
</dbReference>
<sequence length="270" mass="29279">MAFLVFFDTILVPLSVFISIGYHAFLLHNLRNKPFATTIGMNMLKRRSWLKDLNQGDDKKGMLAVQSLRNSLMSTILTATVTILITIAMGALANNAFKANHLLRILLLTTTNSDTSTILNTIFGSQSVRLVIIKYGGATILLLASFFCSSMAIGCLIDACFLINAIDGNYELLAMSPKQVQPFSLSCGYTQRIVERGFMLAIVGNRLLCVTFPLLLWMLGPVAVVVASLGLVFALYALDFITRPPNCPHSSSTTASDGPNASSTTSAAWI</sequence>
<evidence type="ECO:0000256" key="1">
    <source>
        <dbReference type="SAM" id="MobiDB-lite"/>
    </source>
</evidence>
<dbReference type="PANTHER" id="PTHR31881">
    <property type="match status" value="1"/>
</dbReference>
<feature type="region of interest" description="Disordered" evidence="1">
    <location>
        <begin position="251"/>
        <end position="270"/>
    </location>
</feature>
<dbReference type="PANTHER" id="PTHR31881:SF11">
    <property type="entry name" value="PROTEIN, PUTATIVE-RELATED"/>
    <property type="match status" value="1"/>
</dbReference>
<organism evidence="3 4">
    <name type="scientific">Lithospermum erythrorhizon</name>
    <name type="common">Purple gromwell</name>
    <name type="synonym">Lithospermum officinale var. erythrorhizon</name>
    <dbReference type="NCBI Taxonomy" id="34254"/>
    <lineage>
        <taxon>Eukaryota</taxon>
        <taxon>Viridiplantae</taxon>
        <taxon>Streptophyta</taxon>
        <taxon>Embryophyta</taxon>
        <taxon>Tracheophyta</taxon>
        <taxon>Spermatophyta</taxon>
        <taxon>Magnoliopsida</taxon>
        <taxon>eudicotyledons</taxon>
        <taxon>Gunneridae</taxon>
        <taxon>Pentapetalae</taxon>
        <taxon>asterids</taxon>
        <taxon>lamiids</taxon>
        <taxon>Boraginales</taxon>
        <taxon>Boraginaceae</taxon>
        <taxon>Boraginoideae</taxon>
        <taxon>Lithospermeae</taxon>
        <taxon>Lithospermum</taxon>
    </lineage>
</organism>
<proteinExistence type="predicted"/>
<comment type="caution">
    <text evidence="3">The sequence shown here is derived from an EMBL/GenBank/DDBJ whole genome shotgun (WGS) entry which is preliminary data.</text>
</comment>
<reference evidence="3 4" key="1">
    <citation type="submission" date="2024-01" db="EMBL/GenBank/DDBJ databases">
        <title>The complete chloroplast genome sequence of Lithospermum erythrorhizon: insights into the phylogenetic relationship among Boraginaceae species and the maternal lineages of purple gromwells.</title>
        <authorList>
            <person name="Okada T."/>
            <person name="Watanabe K."/>
        </authorList>
    </citation>
    <scope>NUCLEOTIDE SEQUENCE [LARGE SCALE GENOMIC DNA]</scope>
</reference>
<dbReference type="AlphaFoldDB" id="A0AAV3PLU7"/>
<name>A0AAV3PLU7_LITER</name>
<keyword evidence="2" id="KW-0812">Transmembrane</keyword>
<accession>A0AAV3PLU7</accession>
<protein>
    <submittedName>
        <fullName evidence="3">Uncharacterized protein</fullName>
    </submittedName>
</protein>
<dbReference type="Pfam" id="PF04654">
    <property type="entry name" value="DUF599"/>
    <property type="match status" value="1"/>
</dbReference>
<feature type="transmembrane region" description="Helical" evidence="2">
    <location>
        <begin position="6"/>
        <end position="27"/>
    </location>
</feature>
<gene>
    <name evidence="3" type="ORF">LIER_10663</name>
</gene>
<feature type="transmembrane region" description="Helical" evidence="2">
    <location>
        <begin position="72"/>
        <end position="93"/>
    </location>
</feature>
<keyword evidence="4" id="KW-1185">Reference proteome</keyword>
<keyword evidence="2" id="KW-0472">Membrane</keyword>
<feature type="transmembrane region" description="Helical" evidence="2">
    <location>
        <begin position="135"/>
        <end position="166"/>
    </location>
</feature>
<keyword evidence="2" id="KW-1133">Transmembrane helix</keyword>